<protein>
    <submittedName>
        <fullName evidence="1">Uncharacterized protein</fullName>
    </submittedName>
</protein>
<dbReference type="Proteomes" id="UP001286313">
    <property type="component" value="Unassembled WGS sequence"/>
</dbReference>
<proteinExistence type="predicted"/>
<accession>A0AAE1F5C6</accession>
<name>A0AAE1F5C6_PETCI</name>
<evidence type="ECO:0000313" key="2">
    <source>
        <dbReference type="Proteomes" id="UP001286313"/>
    </source>
</evidence>
<evidence type="ECO:0000313" key="1">
    <source>
        <dbReference type="EMBL" id="KAK3867275.1"/>
    </source>
</evidence>
<comment type="caution">
    <text evidence="1">The sequence shown here is derived from an EMBL/GenBank/DDBJ whole genome shotgun (WGS) entry which is preliminary data.</text>
</comment>
<organism evidence="1 2">
    <name type="scientific">Petrolisthes cinctipes</name>
    <name type="common">Flat porcelain crab</name>
    <dbReference type="NCBI Taxonomy" id="88211"/>
    <lineage>
        <taxon>Eukaryota</taxon>
        <taxon>Metazoa</taxon>
        <taxon>Ecdysozoa</taxon>
        <taxon>Arthropoda</taxon>
        <taxon>Crustacea</taxon>
        <taxon>Multicrustacea</taxon>
        <taxon>Malacostraca</taxon>
        <taxon>Eumalacostraca</taxon>
        <taxon>Eucarida</taxon>
        <taxon>Decapoda</taxon>
        <taxon>Pleocyemata</taxon>
        <taxon>Anomura</taxon>
        <taxon>Galatheoidea</taxon>
        <taxon>Porcellanidae</taxon>
        <taxon>Petrolisthes</taxon>
    </lineage>
</organism>
<sequence length="91" mass="10217">MQKASKDDILLQPKLVSRRKANRKQMQKSSEFYLIVVVREALNTEAAEKINPKGTRGQMSLPEVLSQSVLIVTWAGDRSRVMRGSIMEGEG</sequence>
<reference evidence="1" key="1">
    <citation type="submission" date="2023-10" db="EMBL/GenBank/DDBJ databases">
        <title>Genome assemblies of two species of porcelain crab, Petrolisthes cinctipes and Petrolisthes manimaculis (Anomura: Porcellanidae).</title>
        <authorList>
            <person name="Angst P."/>
        </authorList>
    </citation>
    <scope>NUCLEOTIDE SEQUENCE</scope>
    <source>
        <strain evidence="1">PB745_01</strain>
        <tissue evidence="1">Gill</tissue>
    </source>
</reference>
<gene>
    <name evidence="1" type="ORF">Pcinc_027264</name>
</gene>
<dbReference type="AlphaFoldDB" id="A0AAE1F5C6"/>
<keyword evidence="2" id="KW-1185">Reference proteome</keyword>
<dbReference type="EMBL" id="JAWQEG010003247">
    <property type="protein sequence ID" value="KAK3867275.1"/>
    <property type="molecule type" value="Genomic_DNA"/>
</dbReference>